<dbReference type="SMR" id="A0A0P0Y8I2"/>
<keyword evidence="1" id="KW-1133">Transmembrane helix</keyword>
<keyword evidence="3" id="KW-1185">Reference proteome</keyword>
<gene>
    <name evidence="2" type="ordered locus">Os12g0239900</name>
    <name evidence="2" type="ORF">OSNPB_120239900</name>
</gene>
<keyword evidence="1" id="KW-0812">Transmembrane</keyword>
<proteinExistence type="predicted"/>
<dbReference type="PaxDb" id="39947-A0A0P0Y8I2"/>
<dbReference type="Gramene" id="Os12t0239900-01">
    <property type="protein sequence ID" value="Os12t0239900-01"/>
    <property type="gene ID" value="Os12g0239900"/>
</dbReference>
<dbReference type="EMBL" id="AP014968">
    <property type="protein sequence ID" value="BAT16496.1"/>
    <property type="molecule type" value="Genomic_DNA"/>
</dbReference>
<feature type="non-terminal residue" evidence="2">
    <location>
        <position position="1"/>
    </location>
</feature>
<dbReference type="eggNOG" id="KOG0065">
    <property type="taxonomic scope" value="Eukaryota"/>
</dbReference>
<evidence type="ECO:0000313" key="2">
    <source>
        <dbReference type="EMBL" id="BAT16496.1"/>
    </source>
</evidence>
<keyword evidence="1" id="KW-0472">Membrane</keyword>
<reference evidence="3" key="1">
    <citation type="journal article" date="2005" name="Nature">
        <title>The map-based sequence of the rice genome.</title>
        <authorList>
            <consortium name="International rice genome sequencing project (IRGSP)"/>
            <person name="Matsumoto T."/>
            <person name="Wu J."/>
            <person name="Kanamori H."/>
            <person name="Katayose Y."/>
            <person name="Fujisawa M."/>
            <person name="Namiki N."/>
            <person name="Mizuno H."/>
            <person name="Yamamoto K."/>
            <person name="Antonio B.A."/>
            <person name="Baba T."/>
            <person name="Sakata K."/>
            <person name="Nagamura Y."/>
            <person name="Aoki H."/>
            <person name="Arikawa K."/>
            <person name="Arita K."/>
            <person name="Bito T."/>
            <person name="Chiden Y."/>
            <person name="Fujitsuka N."/>
            <person name="Fukunaka R."/>
            <person name="Hamada M."/>
            <person name="Harada C."/>
            <person name="Hayashi A."/>
            <person name="Hijishita S."/>
            <person name="Honda M."/>
            <person name="Hosokawa S."/>
            <person name="Ichikawa Y."/>
            <person name="Idonuma A."/>
            <person name="Iijima M."/>
            <person name="Ikeda M."/>
            <person name="Ikeno M."/>
            <person name="Ito K."/>
            <person name="Ito S."/>
            <person name="Ito T."/>
            <person name="Ito Y."/>
            <person name="Ito Y."/>
            <person name="Iwabuchi A."/>
            <person name="Kamiya K."/>
            <person name="Karasawa W."/>
            <person name="Kurita K."/>
            <person name="Katagiri S."/>
            <person name="Kikuta A."/>
            <person name="Kobayashi H."/>
            <person name="Kobayashi N."/>
            <person name="Machita K."/>
            <person name="Maehara T."/>
            <person name="Masukawa M."/>
            <person name="Mizubayashi T."/>
            <person name="Mukai Y."/>
            <person name="Nagasaki H."/>
            <person name="Nagata Y."/>
            <person name="Naito S."/>
            <person name="Nakashima M."/>
            <person name="Nakama Y."/>
            <person name="Nakamichi Y."/>
            <person name="Nakamura M."/>
            <person name="Meguro A."/>
            <person name="Negishi M."/>
            <person name="Ohta I."/>
            <person name="Ohta T."/>
            <person name="Okamoto M."/>
            <person name="Ono N."/>
            <person name="Saji S."/>
            <person name="Sakaguchi M."/>
            <person name="Sakai K."/>
            <person name="Shibata M."/>
            <person name="Shimokawa T."/>
            <person name="Song J."/>
            <person name="Takazaki Y."/>
            <person name="Terasawa K."/>
            <person name="Tsugane M."/>
            <person name="Tsuji K."/>
            <person name="Ueda S."/>
            <person name="Waki K."/>
            <person name="Yamagata H."/>
            <person name="Yamamoto M."/>
            <person name="Yamamoto S."/>
            <person name="Yamane H."/>
            <person name="Yoshiki S."/>
            <person name="Yoshihara R."/>
            <person name="Yukawa K."/>
            <person name="Zhong H."/>
            <person name="Yano M."/>
            <person name="Yuan Q."/>
            <person name="Ouyang S."/>
            <person name="Liu J."/>
            <person name="Jones K.M."/>
            <person name="Gansberger K."/>
            <person name="Moffat K."/>
            <person name="Hill J."/>
            <person name="Bera J."/>
            <person name="Fadrosh D."/>
            <person name="Jin S."/>
            <person name="Johri S."/>
            <person name="Kim M."/>
            <person name="Overton L."/>
            <person name="Reardon M."/>
            <person name="Tsitrin T."/>
            <person name="Vuong H."/>
            <person name="Weaver B."/>
            <person name="Ciecko A."/>
            <person name="Tallon L."/>
            <person name="Jackson J."/>
            <person name="Pai G."/>
            <person name="Aken S.V."/>
            <person name="Utterback T."/>
            <person name="Reidmuller S."/>
            <person name="Feldblyum T."/>
            <person name="Hsiao J."/>
            <person name="Zismann V."/>
            <person name="Iobst S."/>
            <person name="de Vazeille A.R."/>
            <person name="Buell C.R."/>
            <person name="Ying K."/>
            <person name="Li Y."/>
            <person name="Lu T."/>
            <person name="Huang Y."/>
            <person name="Zhao Q."/>
            <person name="Feng Q."/>
            <person name="Zhang L."/>
            <person name="Zhu J."/>
            <person name="Weng Q."/>
            <person name="Mu J."/>
            <person name="Lu Y."/>
            <person name="Fan D."/>
            <person name="Liu Y."/>
            <person name="Guan J."/>
            <person name="Zhang Y."/>
            <person name="Yu S."/>
            <person name="Liu X."/>
            <person name="Zhang Y."/>
            <person name="Hong G."/>
            <person name="Han B."/>
            <person name="Choisne N."/>
            <person name="Demange N."/>
            <person name="Orjeda G."/>
            <person name="Samain S."/>
            <person name="Cattolico L."/>
            <person name="Pelletier E."/>
            <person name="Couloux A."/>
            <person name="Segurens B."/>
            <person name="Wincker P."/>
            <person name="D'Hont A."/>
            <person name="Scarpelli C."/>
            <person name="Weissenbach J."/>
            <person name="Salanoubat M."/>
            <person name="Quetier F."/>
            <person name="Yu Y."/>
            <person name="Kim H.R."/>
            <person name="Rambo T."/>
            <person name="Currie J."/>
            <person name="Collura K."/>
            <person name="Luo M."/>
            <person name="Yang T."/>
            <person name="Ammiraju J.S.S."/>
            <person name="Engler F."/>
            <person name="Soderlund C."/>
            <person name="Wing R.A."/>
            <person name="Palmer L.E."/>
            <person name="de la Bastide M."/>
            <person name="Spiegel L."/>
            <person name="Nascimento L."/>
            <person name="Zutavern T."/>
            <person name="O'Shaughnessy A."/>
            <person name="Dike S."/>
            <person name="Dedhia N."/>
            <person name="Preston R."/>
            <person name="Balija V."/>
            <person name="McCombie W.R."/>
            <person name="Chow T."/>
            <person name="Chen H."/>
            <person name="Chung M."/>
            <person name="Chen C."/>
            <person name="Shaw J."/>
            <person name="Wu H."/>
            <person name="Hsiao K."/>
            <person name="Chao Y."/>
            <person name="Chu M."/>
            <person name="Cheng C."/>
            <person name="Hour A."/>
            <person name="Lee P."/>
            <person name="Lin S."/>
            <person name="Lin Y."/>
            <person name="Liou J."/>
            <person name="Liu S."/>
            <person name="Hsing Y."/>
            <person name="Raghuvanshi S."/>
            <person name="Mohanty A."/>
            <person name="Bharti A.K."/>
            <person name="Gaur A."/>
            <person name="Gupta V."/>
            <person name="Kumar D."/>
            <person name="Ravi V."/>
            <person name="Vij S."/>
            <person name="Kapur A."/>
            <person name="Khurana P."/>
            <person name="Khurana P."/>
            <person name="Khurana J.P."/>
            <person name="Tyagi A.K."/>
            <person name="Gaikwad K."/>
            <person name="Singh A."/>
            <person name="Dalal V."/>
            <person name="Srivastava S."/>
            <person name="Dixit A."/>
            <person name="Pal A.K."/>
            <person name="Ghazi I.A."/>
            <person name="Yadav M."/>
            <person name="Pandit A."/>
            <person name="Bhargava A."/>
            <person name="Sureshbabu K."/>
            <person name="Batra K."/>
            <person name="Sharma T.R."/>
            <person name="Mohapatra T."/>
            <person name="Singh N.K."/>
            <person name="Messing J."/>
            <person name="Nelson A.B."/>
            <person name="Fuks G."/>
            <person name="Kavchok S."/>
            <person name="Keizer G."/>
            <person name="Linton E."/>
            <person name="Llaca V."/>
            <person name="Song R."/>
            <person name="Tanyolac B."/>
            <person name="Young S."/>
            <person name="Ho-Il K."/>
            <person name="Hahn J.H."/>
            <person name="Sangsakoo G."/>
            <person name="Vanavichit A."/>
            <person name="de Mattos Luiz.A.T."/>
            <person name="Zimmer P.D."/>
            <person name="Malone G."/>
            <person name="Dellagostin O."/>
            <person name="de Oliveira A.C."/>
            <person name="Bevan M."/>
            <person name="Bancroft I."/>
            <person name="Minx P."/>
            <person name="Cordum H."/>
            <person name="Wilson R."/>
            <person name="Cheng Z."/>
            <person name="Jin W."/>
            <person name="Jiang J."/>
            <person name="Leong S.A."/>
            <person name="Iwama H."/>
            <person name="Gojobori T."/>
            <person name="Itoh T."/>
            <person name="Niimura Y."/>
            <person name="Fujii Y."/>
            <person name="Habara T."/>
            <person name="Sakai H."/>
            <person name="Sato Y."/>
            <person name="Wilson G."/>
            <person name="Kumar K."/>
            <person name="McCouch S."/>
            <person name="Juretic N."/>
            <person name="Hoen D."/>
            <person name="Wright S."/>
            <person name="Bruskiewich R."/>
            <person name="Bureau T."/>
            <person name="Miyao A."/>
            <person name="Hirochika H."/>
            <person name="Nishikawa T."/>
            <person name="Kadowaki K."/>
            <person name="Sugiura M."/>
            <person name="Burr B."/>
            <person name="Sasaki T."/>
        </authorList>
    </citation>
    <scope>NUCLEOTIDE SEQUENCE [LARGE SCALE GENOMIC DNA]</scope>
    <source>
        <strain evidence="3">cv. Nipponbare</strain>
    </source>
</reference>
<dbReference type="InParanoid" id="A0A0P0Y8I2"/>
<sequence length="72" mass="8298">TLNLLFTTQFGFEDNSNILVFGETKPIAAFVRDYFGFHRELLPLSAIILAAYPVLFAILYGYSISRFNFQKR</sequence>
<protein>
    <submittedName>
        <fullName evidence="2">Os12g0239900 protein</fullName>
    </submittedName>
</protein>
<dbReference type="AlphaFoldDB" id="A0A0P0Y8I2"/>
<name>A0A0P0Y8I2_ORYSJ</name>
<dbReference type="Proteomes" id="UP000059680">
    <property type="component" value="Chromosome 12"/>
</dbReference>
<organism evidence="2 3">
    <name type="scientific">Oryza sativa subsp. japonica</name>
    <name type="common">Rice</name>
    <dbReference type="NCBI Taxonomy" id="39947"/>
    <lineage>
        <taxon>Eukaryota</taxon>
        <taxon>Viridiplantae</taxon>
        <taxon>Streptophyta</taxon>
        <taxon>Embryophyta</taxon>
        <taxon>Tracheophyta</taxon>
        <taxon>Spermatophyta</taxon>
        <taxon>Magnoliopsida</taxon>
        <taxon>Liliopsida</taxon>
        <taxon>Poales</taxon>
        <taxon>Poaceae</taxon>
        <taxon>BOP clade</taxon>
        <taxon>Oryzoideae</taxon>
        <taxon>Oryzeae</taxon>
        <taxon>Oryzinae</taxon>
        <taxon>Oryza</taxon>
        <taxon>Oryza sativa</taxon>
    </lineage>
</organism>
<evidence type="ECO:0000256" key="1">
    <source>
        <dbReference type="SAM" id="Phobius"/>
    </source>
</evidence>
<dbReference type="OMA" id="EAYFGFN"/>
<dbReference type="STRING" id="39947.A0A0P0Y8I2"/>
<dbReference type="KEGG" id="dosa:Os12g0239900"/>
<evidence type="ECO:0000313" key="3">
    <source>
        <dbReference type="Proteomes" id="UP000059680"/>
    </source>
</evidence>
<feature type="transmembrane region" description="Helical" evidence="1">
    <location>
        <begin position="41"/>
        <end position="62"/>
    </location>
</feature>
<reference evidence="2 3" key="2">
    <citation type="journal article" date="2013" name="Plant Cell Physiol.">
        <title>Rice Annotation Project Database (RAP-DB): an integrative and interactive database for rice genomics.</title>
        <authorList>
            <person name="Sakai H."/>
            <person name="Lee S.S."/>
            <person name="Tanaka T."/>
            <person name="Numa H."/>
            <person name="Kim J."/>
            <person name="Kawahara Y."/>
            <person name="Wakimoto H."/>
            <person name="Yang C.C."/>
            <person name="Iwamoto M."/>
            <person name="Abe T."/>
            <person name="Yamada Y."/>
            <person name="Muto A."/>
            <person name="Inokuchi H."/>
            <person name="Ikemura T."/>
            <person name="Matsumoto T."/>
            <person name="Sasaki T."/>
            <person name="Itoh T."/>
        </authorList>
    </citation>
    <scope>NUCLEOTIDE SEQUENCE [LARGE SCALE GENOMIC DNA]</scope>
    <source>
        <strain evidence="3">cv. Nipponbare</strain>
    </source>
</reference>
<accession>A0A0P0Y8I2</accession>
<reference evidence="2 3" key="3">
    <citation type="journal article" date="2013" name="Rice">
        <title>Improvement of the Oryza sativa Nipponbare reference genome using next generation sequence and optical map data.</title>
        <authorList>
            <person name="Kawahara Y."/>
            <person name="de la Bastide M."/>
            <person name="Hamilton J.P."/>
            <person name="Kanamori H."/>
            <person name="McCombie W.R."/>
            <person name="Ouyang S."/>
            <person name="Schwartz D.C."/>
            <person name="Tanaka T."/>
            <person name="Wu J."/>
            <person name="Zhou S."/>
            <person name="Childs K.L."/>
            <person name="Davidson R.M."/>
            <person name="Lin H."/>
            <person name="Quesada-Ocampo L."/>
            <person name="Vaillancourt B."/>
            <person name="Sakai H."/>
            <person name="Lee S.S."/>
            <person name="Kim J."/>
            <person name="Numa H."/>
            <person name="Itoh T."/>
            <person name="Buell C.R."/>
            <person name="Matsumoto T."/>
        </authorList>
    </citation>
    <scope>NUCLEOTIDE SEQUENCE [LARGE SCALE GENOMIC DNA]</scope>
    <source>
        <strain evidence="3">cv. Nipponbare</strain>
    </source>
</reference>